<sequence length="76" mass="8659">MLYIKGKVNSVSLKEPDGKKPFYNVQFAHENDNGSIFTTWCKIYSTKKISIGDELEVQVKVSAWAKDKFQLVGFVN</sequence>
<gene>
    <name evidence="1" type="ORF">Ga0123462_1731</name>
</gene>
<dbReference type="AlphaFoldDB" id="A0A2K8L8L3"/>
<proteinExistence type="predicted"/>
<name>A0A2K8L8L3_9PROT</name>
<dbReference type="KEGG" id="mfn:Ga0123462_1731"/>
<accession>A0A2K8L8L3</accession>
<evidence type="ECO:0000313" key="1">
    <source>
        <dbReference type="EMBL" id="ATX82579.1"/>
    </source>
</evidence>
<dbReference type="RefSeq" id="WP_100265912.1">
    <property type="nucleotide sequence ID" value="NZ_CP018800.1"/>
</dbReference>
<reference evidence="1 2" key="1">
    <citation type="submission" date="2016-12" db="EMBL/GenBank/DDBJ databases">
        <title>Isolation and genomic insights into novel planktonic Zetaproteobacteria from stratified waters of the Chesapeake Bay.</title>
        <authorList>
            <person name="McAllister S.M."/>
            <person name="Kato S."/>
            <person name="Chan C.S."/>
            <person name="Chiu B.K."/>
            <person name="Field E.K."/>
        </authorList>
    </citation>
    <scope>NUCLEOTIDE SEQUENCE [LARGE SCALE GENOMIC DNA]</scope>
    <source>
        <strain evidence="1 2">CP-8</strain>
    </source>
</reference>
<keyword evidence="2" id="KW-1185">Reference proteome</keyword>
<evidence type="ECO:0000313" key="2">
    <source>
        <dbReference type="Proteomes" id="UP000231637"/>
    </source>
</evidence>
<dbReference type="Proteomes" id="UP000231637">
    <property type="component" value="Chromosome"/>
</dbReference>
<organism evidence="1 2">
    <name type="scientific">Mariprofundus ferrinatatus</name>
    <dbReference type="NCBI Taxonomy" id="1921087"/>
    <lineage>
        <taxon>Bacteria</taxon>
        <taxon>Pseudomonadati</taxon>
        <taxon>Pseudomonadota</taxon>
        <taxon>Candidatius Mariprofundia</taxon>
        <taxon>Mariprofundales</taxon>
        <taxon>Mariprofundaceae</taxon>
        <taxon>Mariprofundus</taxon>
    </lineage>
</organism>
<protein>
    <recommendedName>
        <fullName evidence="3">OB-fold nucleic acid binding domain-containing protein</fullName>
    </recommendedName>
</protein>
<dbReference type="EMBL" id="CP018800">
    <property type="protein sequence ID" value="ATX82579.1"/>
    <property type="molecule type" value="Genomic_DNA"/>
</dbReference>
<evidence type="ECO:0008006" key="3">
    <source>
        <dbReference type="Google" id="ProtNLM"/>
    </source>
</evidence>